<reference evidence="11" key="1">
    <citation type="submission" date="2021-01" db="UniProtKB">
        <authorList>
            <consortium name="EnsemblMetazoa"/>
        </authorList>
    </citation>
    <scope>IDENTIFICATION</scope>
</reference>
<keyword evidence="6" id="KW-0539">Nucleus</keyword>
<dbReference type="InterPro" id="IPR000690">
    <property type="entry name" value="Matrin/U1-C_Znf_C2H2"/>
</dbReference>
<dbReference type="PANTHER" id="PTHR31148:SF1">
    <property type="entry name" value="U1 SMALL NUCLEAR RIBONUCLEOPROTEIN C"/>
    <property type="match status" value="1"/>
</dbReference>
<protein>
    <recommendedName>
        <fullName evidence="10">Matrin-type domain-containing protein</fullName>
    </recommendedName>
</protein>
<feature type="domain" description="Matrin-type" evidence="10">
    <location>
        <begin position="4"/>
        <end position="36"/>
    </location>
</feature>
<keyword evidence="5" id="KW-0694">RNA-binding</keyword>
<dbReference type="InterPro" id="IPR003604">
    <property type="entry name" value="Matrin/U1-like-C_Znf_C2H2"/>
</dbReference>
<dbReference type="InterPro" id="IPR036236">
    <property type="entry name" value="Znf_C2H2_sf"/>
</dbReference>
<feature type="compositionally biased region" description="Basic residues" evidence="9">
    <location>
        <begin position="82"/>
        <end position="94"/>
    </location>
</feature>
<dbReference type="SMART" id="SM00451">
    <property type="entry name" value="ZnF_U1"/>
    <property type="match status" value="1"/>
</dbReference>
<keyword evidence="4" id="KW-0862">Zinc</keyword>
<dbReference type="SUPFAM" id="SSF57667">
    <property type="entry name" value="beta-beta-alpha zinc fingers"/>
    <property type="match status" value="1"/>
</dbReference>
<keyword evidence="7" id="KW-0687">Ribonucleoprotein</keyword>
<keyword evidence="12" id="KW-1185">Reference proteome</keyword>
<feature type="compositionally biased region" description="Polar residues" evidence="9">
    <location>
        <begin position="65"/>
        <end position="74"/>
    </location>
</feature>
<evidence type="ECO:0000256" key="9">
    <source>
        <dbReference type="SAM" id="MobiDB-lite"/>
    </source>
</evidence>
<evidence type="ECO:0000256" key="4">
    <source>
        <dbReference type="ARBA" id="ARBA00022833"/>
    </source>
</evidence>
<dbReference type="PANTHER" id="PTHR31148">
    <property type="entry name" value="U1 SMALL NUCLEAR RIBONUCLEOPROTEIN C"/>
    <property type="match status" value="1"/>
</dbReference>
<dbReference type="InterPro" id="IPR017340">
    <property type="entry name" value="U1_snRNP-C"/>
</dbReference>
<comment type="subunit">
    <text evidence="8">Component of the U1 snRNP. The U1 snRNP is composed of the U1 snRNA and the 7 core Sm proteins SNRPB, SNRPD1, SNRPD2, SNRPD3, SNRPE, SNRPF and SNRPG that assemble in a heptameric protein ring on the Sm site of the small nuclear RNA to form the core snRNP, and at least 3 U1 snRNP-specific proteins SNRNP70/U1-70K, SNRPA/U1-A and SNRPC/U1-C. SNRPC/U1-C interacts with U1 snRNA and the 5' splice-site region of the pre-mRNA. Interacts (via N-terminus) with TIA1 (via C-terminus); thereby promoting spliceosomal U1 snRNP recruitment to 5' splice sites.</text>
</comment>
<dbReference type="GO" id="GO:0000395">
    <property type="term" value="P:mRNA 5'-splice site recognition"/>
    <property type="evidence" value="ECO:0007669"/>
    <property type="project" value="InterPro"/>
</dbReference>
<dbReference type="AlphaFoldDB" id="A0A7M6UV60"/>
<name>A0A7M6UV60_NASVI</name>
<dbReference type="InterPro" id="IPR013085">
    <property type="entry name" value="U1-CZ_Znf_C2H2"/>
</dbReference>
<dbReference type="PROSITE" id="PS50171">
    <property type="entry name" value="ZF_MATRIN"/>
    <property type="match status" value="1"/>
</dbReference>
<evidence type="ECO:0000256" key="6">
    <source>
        <dbReference type="ARBA" id="ARBA00023242"/>
    </source>
</evidence>
<keyword evidence="2" id="KW-0479">Metal-binding</keyword>
<dbReference type="KEGG" id="nvi:100216504"/>
<dbReference type="Pfam" id="PF06220">
    <property type="entry name" value="zf-U1"/>
    <property type="match status" value="1"/>
</dbReference>
<dbReference type="InParanoid" id="A0A7M6UV60"/>
<dbReference type="FunFam" id="3.30.160.60:FF:000059">
    <property type="entry name" value="U1 small nuclear ribonucleoprotein C"/>
    <property type="match status" value="1"/>
</dbReference>
<proteinExistence type="predicted"/>
<evidence type="ECO:0000256" key="8">
    <source>
        <dbReference type="ARBA" id="ARBA00046357"/>
    </source>
</evidence>
<gene>
    <name evidence="11" type="primary">100216504</name>
</gene>
<evidence type="ECO:0000256" key="7">
    <source>
        <dbReference type="ARBA" id="ARBA00023274"/>
    </source>
</evidence>
<dbReference type="GO" id="GO:0008270">
    <property type="term" value="F:zinc ion binding"/>
    <property type="evidence" value="ECO:0007669"/>
    <property type="project" value="UniProtKB-KW"/>
</dbReference>
<dbReference type="SMR" id="A0A7M6UV60"/>
<dbReference type="OrthoDB" id="76567at2759"/>
<organism evidence="11 12">
    <name type="scientific">Nasonia vitripennis</name>
    <name type="common">Parasitic wasp</name>
    <dbReference type="NCBI Taxonomy" id="7425"/>
    <lineage>
        <taxon>Eukaryota</taxon>
        <taxon>Metazoa</taxon>
        <taxon>Ecdysozoa</taxon>
        <taxon>Arthropoda</taxon>
        <taxon>Hexapoda</taxon>
        <taxon>Insecta</taxon>
        <taxon>Pterygota</taxon>
        <taxon>Neoptera</taxon>
        <taxon>Endopterygota</taxon>
        <taxon>Hymenoptera</taxon>
        <taxon>Apocrita</taxon>
        <taxon>Proctotrupomorpha</taxon>
        <taxon>Chalcidoidea</taxon>
        <taxon>Pteromalidae</taxon>
        <taxon>Pteromalinae</taxon>
        <taxon>Nasonia</taxon>
    </lineage>
</organism>
<accession>A0A7M6UV60</accession>
<comment type="subcellular location">
    <subcellularLocation>
        <location evidence="1">Nucleus</location>
    </subcellularLocation>
</comment>
<dbReference type="GO" id="GO:0030627">
    <property type="term" value="F:pre-mRNA 5'-splice site binding"/>
    <property type="evidence" value="ECO:0007669"/>
    <property type="project" value="InterPro"/>
</dbReference>
<dbReference type="EnsemblMetazoa" id="NM_001142630">
    <property type="protein sequence ID" value="NP_001136102"/>
    <property type="gene ID" value="LOC100216504"/>
</dbReference>
<keyword evidence="3" id="KW-0863">Zinc-finger</keyword>
<feature type="region of interest" description="Disordered" evidence="9">
    <location>
        <begin position="62"/>
        <end position="101"/>
    </location>
</feature>
<evidence type="ECO:0000313" key="11">
    <source>
        <dbReference type="EnsemblMetazoa" id="NP_001136102"/>
    </source>
</evidence>
<evidence type="ECO:0000256" key="1">
    <source>
        <dbReference type="ARBA" id="ARBA00004123"/>
    </source>
</evidence>
<evidence type="ECO:0000256" key="2">
    <source>
        <dbReference type="ARBA" id="ARBA00022723"/>
    </source>
</evidence>
<evidence type="ECO:0000313" key="12">
    <source>
        <dbReference type="Proteomes" id="UP000002358"/>
    </source>
</evidence>
<dbReference type="Proteomes" id="UP000002358">
    <property type="component" value="Chromosome 1"/>
</dbReference>
<sequence>MPKYYCEYCDTYLANDSPTVTDTHRQGRKHKDNVTNYYQKWLEEKTQKMIDEATAAFKAGKIVSDKNTTSSPLPSLNDERRNHKRRRRGRRGKGRCSNMGPDIACKASLGGKCLNMH</sequence>
<evidence type="ECO:0000256" key="3">
    <source>
        <dbReference type="ARBA" id="ARBA00022771"/>
    </source>
</evidence>
<dbReference type="GO" id="GO:0005685">
    <property type="term" value="C:U1 snRNP"/>
    <property type="evidence" value="ECO:0007669"/>
    <property type="project" value="InterPro"/>
</dbReference>
<dbReference type="Gene3D" id="3.30.160.60">
    <property type="entry name" value="Classic Zinc Finger"/>
    <property type="match status" value="1"/>
</dbReference>
<evidence type="ECO:0000256" key="5">
    <source>
        <dbReference type="ARBA" id="ARBA00022884"/>
    </source>
</evidence>
<evidence type="ECO:0000259" key="10">
    <source>
        <dbReference type="PROSITE" id="PS50171"/>
    </source>
</evidence>